<protein>
    <submittedName>
        <fullName evidence="1">Uncharacterized protein</fullName>
    </submittedName>
</protein>
<reference evidence="2" key="1">
    <citation type="journal article" date="2014" name="Nat. Genet.">
        <title>Genome of the human hookworm Necator americanus.</title>
        <authorList>
            <person name="Tang Y.T."/>
            <person name="Gao X."/>
            <person name="Rosa B.A."/>
            <person name="Abubucker S."/>
            <person name="Hallsworth-Pepin K."/>
            <person name="Martin J."/>
            <person name="Tyagi R."/>
            <person name="Heizer E."/>
            <person name="Zhang X."/>
            <person name="Bhonagiri-Palsikar V."/>
            <person name="Minx P."/>
            <person name="Warren W.C."/>
            <person name="Wang Q."/>
            <person name="Zhan B."/>
            <person name="Hotez P.J."/>
            <person name="Sternberg P.W."/>
            <person name="Dougall A."/>
            <person name="Gaze S.T."/>
            <person name="Mulvenna J."/>
            <person name="Sotillo J."/>
            <person name="Ranganathan S."/>
            <person name="Rabelo E.M."/>
            <person name="Wilson R.K."/>
            <person name="Felgner P.L."/>
            <person name="Bethony J."/>
            <person name="Hawdon J.M."/>
            <person name="Gasser R.B."/>
            <person name="Loukas A."/>
            <person name="Mitreva M."/>
        </authorList>
    </citation>
    <scope>NUCLEOTIDE SEQUENCE [LARGE SCALE GENOMIC DNA]</scope>
</reference>
<gene>
    <name evidence="1" type="ORF">NECAME_02455</name>
</gene>
<keyword evidence="2" id="KW-1185">Reference proteome</keyword>
<dbReference type="OMA" id="YLYQSHP"/>
<name>W2TDS3_NECAM</name>
<dbReference type="EMBL" id="KI659257">
    <property type="protein sequence ID" value="ETN79978.1"/>
    <property type="molecule type" value="Genomic_DNA"/>
</dbReference>
<organism evidence="1 2">
    <name type="scientific">Necator americanus</name>
    <name type="common">Human hookworm</name>
    <dbReference type="NCBI Taxonomy" id="51031"/>
    <lineage>
        <taxon>Eukaryota</taxon>
        <taxon>Metazoa</taxon>
        <taxon>Ecdysozoa</taxon>
        <taxon>Nematoda</taxon>
        <taxon>Chromadorea</taxon>
        <taxon>Rhabditida</taxon>
        <taxon>Rhabditina</taxon>
        <taxon>Rhabditomorpha</taxon>
        <taxon>Strongyloidea</taxon>
        <taxon>Ancylostomatidae</taxon>
        <taxon>Bunostominae</taxon>
        <taxon>Necator</taxon>
    </lineage>
</organism>
<sequence>MSEYLGWTERRPPLGSRPFAKEDMLPGGPVTQSYENYVKNIFHPMNRAKKETGVDRGVSASNMLKMEQSLGKYAIDDSLDTYDDTGLYMKTPLESLYAELGLDKPEIVSPQHALYRQFPVYMPKQSSEYFAISHGAERRPDRYPAPCFSSYRERDDDEYAKNNRKTLIDYKDFDRQRFTVLLELDNKTFLTLFSSPLSPYLYKDHPYVRSQDSRIVGSNFVQVTSRPKDRFLEKVEQTLAEIAEVEGSSVETMAKPTDSDFIDYERDVP</sequence>
<feature type="non-terminal residue" evidence="1">
    <location>
        <position position="269"/>
    </location>
</feature>
<dbReference type="AlphaFoldDB" id="W2TDS3"/>
<dbReference type="OrthoDB" id="5833420at2759"/>
<evidence type="ECO:0000313" key="1">
    <source>
        <dbReference type="EMBL" id="ETN79978.1"/>
    </source>
</evidence>
<accession>W2TDS3</accession>
<dbReference type="KEGG" id="nai:NECAME_02455"/>
<proteinExistence type="predicted"/>
<evidence type="ECO:0000313" key="2">
    <source>
        <dbReference type="Proteomes" id="UP000053676"/>
    </source>
</evidence>
<dbReference type="Proteomes" id="UP000053676">
    <property type="component" value="Unassembled WGS sequence"/>
</dbReference>